<dbReference type="AlphaFoldDB" id="A0A8H3QDQ3"/>
<evidence type="ECO:0000313" key="2">
    <source>
        <dbReference type="Proteomes" id="UP000615446"/>
    </source>
</evidence>
<sequence>MARLVRFYQKTTGECIERNNNVQVDQDDFVTWYKSISTEKEREDSICHIIGEWYHIALDRYNRKLPDHKKFDNFIELYNQAINHERTKEITC</sequence>
<comment type="caution">
    <text evidence="1">The sequence shown here is derived from an EMBL/GenBank/DDBJ whole genome shotgun (WGS) entry which is preliminary data.</text>
</comment>
<proteinExistence type="predicted"/>
<organism evidence="1 2">
    <name type="scientific">Rhizophagus clarus</name>
    <dbReference type="NCBI Taxonomy" id="94130"/>
    <lineage>
        <taxon>Eukaryota</taxon>
        <taxon>Fungi</taxon>
        <taxon>Fungi incertae sedis</taxon>
        <taxon>Mucoromycota</taxon>
        <taxon>Glomeromycotina</taxon>
        <taxon>Glomeromycetes</taxon>
        <taxon>Glomerales</taxon>
        <taxon>Glomeraceae</taxon>
        <taxon>Rhizophagus</taxon>
    </lineage>
</organism>
<dbReference type="Proteomes" id="UP000615446">
    <property type="component" value="Unassembled WGS sequence"/>
</dbReference>
<name>A0A8H3QDQ3_9GLOM</name>
<accession>A0A8H3QDQ3</accession>
<gene>
    <name evidence="1" type="ORF">RCL2_000429800</name>
</gene>
<evidence type="ECO:0000313" key="1">
    <source>
        <dbReference type="EMBL" id="GES76910.1"/>
    </source>
</evidence>
<reference evidence="1" key="1">
    <citation type="submission" date="2019-10" db="EMBL/GenBank/DDBJ databases">
        <title>Conservation and host-specific expression of non-tandemly repeated heterogenous ribosome RNA gene in arbuscular mycorrhizal fungi.</title>
        <authorList>
            <person name="Maeda T."/>
            <person name="Kobayashi Y."/>
            <person name="Nakagawa T."/>
            <person name="Ezawa T."/>
            <person name="Yamaguchi K."/>
            <person name="Bino T."/>
            <person name="Nishimoto Y."/>
            <person name="Shigenobu S."/>
            <person name="Kawaguchi M."/>
        </authorList>
    </citation>
    <scope>NUCLEOTIDE SEQUENCE</scope>
    <source>
        <strain evidence="1">HR1</strain>
    </source>
</reference>
<dbReference type="EMBL" id="BLAL01000027">
    <property type="protein sequence ID" value="GES76910.1"/>
    <property type="molecule type" value="Genomic_DNA"/>
</dbReference>
<dbReference type="OrthoDB" id="2359551at2759"/>
<protein>
    <submittedName>
        <fullName evidence="1">Uncharacterized protein</fullName>
    </submittedName>
</protein>